<evidence type="ECO:0000313" key="4">
    <source>
        <dbReference type="Proteomes" id="UP000269883"/>
    </source>
</evidence>
<evidence type="ECO:0000259" key="2">
    <source>
        <dbReference type="Pfam" id="PF21277"/>
    </source>
</evidence>
<dbReference type="Proteomes" id="UP000269883">
    <property type="component" value="Chromosome"/>
</dbReference>
<name>A0A2Z6AWI4_9BACT</name>
<accession>A0A2Z6AWI4</accession>
<evidence type="ECO:0000313" key="3">
    <source>
        <dbReference type="EMBL" id="BBD07604.1"/>
    </source>
</evidence>
<evidence type="ECO:0000256" key="1">
    <source>
        <dbReference type="SAM" id="Phobius"/>
    </source>
</evidence>
<dbReference type="InterPro" id="IPR049073">
    <property type="entry name" value="T6SS_VgrG3-like_C"/>
</dbReference>
<reference evidence="3 4" key="1">
    <citation type="journal article" date="2018" name="Sci. Adv.">
        <title>Multi-heme cytochromes provide a pathway for survival in energy-limited environments.</title>
        <authorList>
            <person name="Deng X."/>
            <person name="Dohmae N."/>
            <person name="Nealson K.H."/>
            <person name="Hashimoto K."/>
            <person name="Okamoto A."/>
        </authorList>
    </citation>
    <scope>NUCLEOTIDE SEQUENCE [LARGE SCALE GENOMIC DNA]</scope>
    <source>
        <strain evidence="3 4">IS5</strain>
    </source>
</reference>
<dbReference type="RefSeq" id="WP_126377003.1">
    <property type="nucleotide sequence ID" value="NZ_AP017378.1"/>
</dbReference>
<organism evidence="3 4">
    <name type="scientific">Desulfovibrio ferrophilus</name>
    <dbReference type="NCBI Taxonomy" id="241368"/>
    <lineage>
        <taxon>Bacteria</taxon>
        <taxon>Pseudomonadati</taxon>
        <taxon>Thermodesulfobacteriota</taxon>
        <taxon>Desulfovibrionia</taxon>
        <taxon>Desulfovibrionales</taxon>
        <taxon>Desulfovibrionaceae</taxon>
        <taxon>Desulfovibrio</taxon>
    </lineage>
</organism>
<feature type="transmembrane region" description="Helical" evidence="1">
    <location>
        <begin position="85"/>
        <end position="106"/>
    </location>
</feature>
<dbReference type="EMBL" id="AP017378">
    <property type="protein sequence ID" value="BBD07604.1"/>
    <property type="molecule type" value="Genomic_DNA"/>
</dbReference>
<keyword evidence="1" id="KW-0812">Transmembrane</keyword>
<proteinExistence type="predicted"/>
<feature type="domain" description="Type VI secretion system spike protein VgrG3-like C-terminal" evidence="2">
    <location>
        <begin position="285"/>
        <end position="476"/>
    </location>
</feature>
<keyword evidence="1" id="KW-1133">Transmembrane helix</keyword>
<dbReference type="AlphaFoldDB" id="A0A2Z6AWI4"/>
<sequence length="503" mass="56061">MDLNRPFTSGFWKFTVPATLRQGWRISYNHTLSMIQAQKLRLAQAACAPIVSQLSRALRLATAEIIISSKRCAEFILPAKARFPVALLAYLFLVFALEVFFLKTFLPGDIAIQPKKSSSGLMAIWDPDEIADAREVILAALPSAFMTHLSPLRITGSTAVFFSDPDSLSIFYEPSEIFEEFQHQLLTLNVTPSHQEPAVPFDSVRLSVDRSTLRMPVDPEAVHPLDRAAFQATATRRTRLSGLFARLKSPKMAHASLASLPSSAIAPPMSRLDKIRSAESRRNRLGSLCALFESGVRGIFAIGYDVKGGTSYGKYQISSRKGAMRNFITYLEKRAPSWAQRLKIAGRSNTGGTLGTMPRTWKNIASEHPKLFEKLQDDFIHNYYYSPTLNEVKMRAGLDLDSHPPVVREVLWSTAVQHGPSGGASIFIKANSRAKGHPGKDYVVTLLKEVFREREKRLSKIPLQTQTALRARLKHEMTLALNRLGSAPERRAVLLSKGNDRLM</sequence>
<gene>
    <name evidence="3" type="ORF">DFE_0878</name>
</gene>
<dbReference type="KEGG" id="dfl:DFE_0878"/>
<dbReference type="Pfam" id="PF21277">
    <property type="entry name" value="T6SS_VgrG3-like_C"/>
    <property type="match status" value="1"/>
</dbReference>
<keyword evidence="1" id="KW-0472">Membrane</keyword>
<protein>
    <recommendedName>
        <fullName evidence="2">Type VI secretion system spike protein VgrG3-like C-terminal domain-containing protein</fullName>
    </recommendedName>
</protein>
<dbReference type="OrthoDB" id="5378899at2"/>
<keyword evidence="4" id="KW-1185">Reference proteome</keyword>